<name>A0A4V1IW08_9FUNG</name>
<dbReference type="PROSITE" id="PS50011">
    <property type="entry name" value="PROTEIN_KINASE_DOM"/>
    <property type="match status" value="1"/>
</dbReference>
<dbReference type="InterPro" id="IPR001245">
    <property type="entry name" value="Ser-Thr/Tyr_kinase_cat_dom"/>
</dbReference>
<dbReference type="SUPFAM" id="SSF56112">
    <property type="entry name" value="Protein kinase-like (PK-like)"/>
    <property type="match status" value="1"/>
</dbReference>
<dbReference type="Proteomes" id="UP000271241">
    <property type="component" value="Unassembled WGS sequence"/>
</dbReference>
<keyword evidence="3" id="KW-1185">Reference proteome</keyword>
<dbReference type="EMBL" id="KZ993001">
    <property type="protein sequence ID" value="RKP05909.1"/>
    <property type="molecule type" value="Genomic_DNA"/>
</dbReference>
<evidence type="ECO:0000313" key="2">
    <source>
        <dbReference type="EMBL" id="RKP05909.1"/>
    </source>
</evidence>
<evidence type="ECO:0000313" key="3">
    <source>
        <dbReference type="Proteomes" id="UP000271241"/>
    </source>
</evidence>
<feature type="domain" description="Protein kinase" evidence="1">
    <location>
        <begin position="1"/>
        <end position="150"/>
    </location>
</feature>
<dbReference type="Gene3D" id="1.10.510.10">
    <property type="entry name" value="Transferase(Phosphotransferase) domain 1"/>
    <property type="match status" value="1"/>
</dbReference>
<dbReference type="GO" id="GO:0004672">
    <property type="term" value="F:protein kinase activity"/>
    <property type="evidence" value="ECO:0007669"/>
    <property type="project" value="InterPro"/>
</dbReference>
<dbReference type="InterPro" id="IPR000719">
    <property type="entry name" value="Prot_kinase_dom"/>
</dbReference>
<evidence type="ECO:0000259" key="1">
    <source>
        <dbReference type="PROSITE" id="PS50011"/>
    </source>
</evidence>
<proteinExistence type="predicted"/>
<dbReference type="Pfam" id="PF07714">
    <property type="entry name" value="PK_Tyr_Ser-Thr"/>
    <property type="match status" value="1"/>
</dbReference>
<protein>
    <recommendedName>
        <fullName evidence="1">Protein kinase domain-containing protein</fullName>
    </recommendedName>
</protein>
<dbReference type="AlphaFoldDB" id="A0A4V1IW08"/>
<accession>A0A4V1IW08</accession>
<gene>
    <name evidence="2" type="ORF">THASP1DRAFT_25677</name>
</gene>
<dbReference type="InterPro" id="IPR011009">
    <property type="entry name" value="Kinase-like_dom_sf"/>
</dbReference>
<organism evidence="2 3">
    <name type="scientific">Thamnocephalis sphaerospora</name>
    <dbReference type="NCBI Taxonomy" id="78915"/>
    <lineage>
        <taxon>Eukaryota</taxon>
        <taxon>Fungi</taxon>
        <taxon>Fungi incertae sedis</taxon>
        <taxon>Zoopagomycota</taxon>
        <taxon>Zoopagomycotina</taxon>
        <taxon>Zoopagomycetes</taxon>
        <taxon>Zoopagales</taxon>
        <taxon>Sigmoideomycetaceae</taxon>
        <taxon>Thamnocephalis</taxon>
    </lineage>
</organism>
<sequence length="150" mass="16853">MQKIWKNDPKSYGLAPKMKDSFAQLRMAEGVGGRFCAVTTWPDSVSLKEYVRAMTPEEKDDVLPLIVVQVISALKYLELISLVHDDINPENIMIRNDRITGMPEVIITDLHWVANSCAGYKPVEDYNLANWMGFDNQTVGLPSAVYSLSC</sequence>
<reference evidence="3" key="1">
    <citation type="journal article" date="2018" name="Nat. Microbiol.">
        <title>Leveraging single-cell genomics to expand the fungal tree of life.</title>
        <authorList>
            <person name="Ahrendt S.R."/>
            <person name="Quandt C.A."/>
            <person name="Ciobanu D."/>
            <person name="Clum A."/>
            <person name="Salamov A."/>
            <person name="Andreopoulos B."/>
            <person name="Cheng J.F."/>
            <person name="Woyke T."/>
            <person name="Pelin A."/>
            <person name="Henrissat B."/>
            <person name="Reynolds N.K."/>
            <person name="Benny G.L."/>
            <person name="Smith M.E."/>
            <person name="James T.Y."/>
            <person name="Grigoriev I.V."/>
        </authorList>
    </citation>
    <scope>NUCLEOTIDE SEQUENCE [LARGE SCALE GENOMIC DNA]</scope>
    <source>
        <strain evidence="3">RSA 1356</strain>
    </source>
</reference>
<dbReference type="GO" id="GO:0005524">
    <property type="term" value="F:ATP binding"/>
    <property type="evidence" value="ECO:0007669"/>
    <property type="project" value="InterPro"/>
</dbReference>
<dbReference type="OrthoDB" id="4062651at2759"/>